<dbReference type="PANTHER" id="PTHR36530">
    <property type="entry name" value="INHIBITOR OF CYSTEINE PEPTIDASE"/>
    <property type="match status" value="1"/>
</dbReference>
<dbReference type="PANTHER" id="PTHR36530:SF1">
    <property type="entry name" value="AMOEBIASIN-1"/>
    <property type="match status" value="1"/>
</dbReference>
<sequence length="133" mass="14486">MPVFPRLALPGLVLALSACAQQAGTLTLSPGEQARCRTIDLKVGQELVLSLPSNPSTGYRWQVLDAASPQLSSLGPEVYRNPDDDSLIGAAGLSTWRFRASQPGQARLHLEYLQPWDSSTPAARRYDCPVRVR</sequence>
<keyword evidence="2" id="KW-0789">Thiol protease inhibitor</keyword>
<name>A0A2I0CQX7_9PSED</name>
<dbReference type="EMBL" id="PIYS01000012">
    <property type="protein sequence ID" value="PKF71548.1"/>
    <property type="molecule type" value="Genomic_DNA"/>
</dbReference>
<feature type="signal peptide" evidence="3">
    <location>
        <begin position="1"/>
        <end position="20"/>
    </location>
</feature>
<protein>
    <submittedName>
        <fullName evidence="5">Peptidase inhibitor I42</fullName>
    </submittedName>
</protein>
<evidence type="ECO:0000256" key="1">
    <source>
        <dbReference type="ARBA" id="ARBA00022690"/>
    </source>
</evidence>
<organism evidence="5 6">
    <name type="scientific">Pseudomonas fluvialis</name>
    <dbReference type="NCBI Taxonomy" id="1793966"/>
    <lineage>
        <taxon>Bacteria</taxon>
        <taxon>Pseudomonadati</taxon>
        <taxon>Pseudomonadota</taxon>
        <taxon>Gammaproteobacteria</taxon>
        <taxon>Pseudomonadales</taxon>
        <taxon>Pseudomonadaceae</taxon>
        <taxon>Pseudomonas</taxon>
    </lineage>
</organism>
<dbReference type="Gene3D" id="2.60.40.2020">
    <property type="match status" value="1"/>
</dbReference>
<evidence type="ECO:0000313" key="5">
    <source>
        <dbReference type="EMBL" id="PKF71548.1"/>
    </source>
</evidence>
<feature type="chain" id="PRO_5014144322" evidence="3">
    <location>
        <begin position="21"/>
        <end position="133"/>
    </location>
</feature>
<evidence type="ECO:0000256" key="3">
    <source>
        <dbReference type="SAM" id="SignalP"/>
    </source>
</evidence>
<proteinExistence type="predicted"/>
<dbReference type="PROSITE" id="PS51257">
    <property type="entry name" value="PROKAR_LIPOPROTEIN"/>
    <property type="match status" value="1"/>
</dbReference>
<evidence type="ECO:0000256" key="2">
    <source>
        <dbReference type="ARBA" id="ARBA00022704"/>
    </source>
</evidence>
<dbReference type="GO" id="GO:0004869">
    <property type="term" value="F:cysteine-type endopeptidase inhibitor activity"/>
    <property type="evidence" value="ECO:0007669"/>
    <property type="project" value="UniProtKB-KW"/>
</dbReference>
<dbReference type="RefSeq" id="WP_101193269.1">
    <property type="nucleotide sequence ID" value="NZ_PIYS01000012.1"/>
</dbReference>
<evidence type="ECO:0000313" key="6">
    <source>
        <dbReference type="Proteomes" id="UP000242861"/>
    </source>
</evidence>
<keyword evidence="1" id="KW-0646">Protease inhibitor</keyword>
<feature type="domain" description="Proteinase inhibitor I42 chagasin" evidence="4">
    <location>
        <begin position="41"/>
        <end position="129"/>
    </location>
</feature>
<gene>
    <name evidence="5" type="ORF">CW360_07430</name>
</gene>
<dbReference type="InterPro" id="IPR018990">
    <property type="entry name" value="Prot_inh_I42_chagasin"/>
</dbReference>
<dbReference type="Pfam" id="PF09394">
    <property type="entry name" value="Inhibitor_I42"/>
    <property type="match status" value="1"/>
</dbReference>
<keyword evidence="3" id="KW-0732">Signal</keyword>
<dbReference type="SUPFAM" id="SSF141066">
    <property type="entry name" value="ICP-like"/>
    <property type="match status" value="1"/>
</dbReference>
<reference evidence="6" key="1">
    <citation type="submission" date="2017-12" db="EMBL/GenBank/DDBJ databases">
        <authorList>
            <person name="Yu X.-Y."/>
        </authorList>
    </citation>
    <scope>NUCLEOTIDE SEQUENCE [LARGE SCALE GENOMIC DNA]</scope>
    <source>
        <strain evidence="6">ZYSR67-Z</strain>
    </source>
</reference>
<evidence type="ECO:0000259" key="4">
    <source>
        <dbReference type="Pfam" id="PF09394"/>
    </source>
</evidence>
<dbReference type="InterPro" id="IPR036331">
    <property type="entry name" value="Chagasin-like_sf"/>
</dbReference>
<dbReference type="InterPro" id="IPR052781">
    <property type="entry name" value="Cys_protease_inhibitor_I42"/>
</dbReference>
<comment type="caution">
    <text evidence="5">The sequence shown here is derived from an EMBL/GenBank/DDBJ whole genome shotgun (WGS) entry which is preliminary data.</text>
</comment>
<dbReference type="Proteomes" id="UP000242861">
    <property type="component" value="Unassembled WGS sequence"/>
</dbReference>
<accession>A0A2I0CQX7</accession>
<dbReference type="AlphaFoldDB" id="A0A2I0CQX7"/>